<dbReference type="EMBL" id="GHJT01010259">
    <property type="protein sequence ID" value="MOY44230.1"/>
    <property type="molecule type" value="Transcribed_RNA"/>
</dbReference>
<feature type="chain" id="PRO_5020041261" evidence="1">
    <location>
        <begin position="25"/>
        <end position="136"/>
    </location>
</feature>
<reference evidence="2" key="1">
    <citation type="submission" date="2019-04" db="EMBL/GenBank/DDBJ databases">
        <title>An insight into the mialome of Ixodes scapularis.</title>
        <authorList>
            <person name="Ribeiro J.M."/>
            <person name="Mather T.N."/>
            <person name="Karim S."/>
        </authorList>
    </citation>
    <scope>NUCLEOTIDE SEQUENCE</scope>
</reference>
<proteinExistence type="predicted"/>
<dbReference type="AlphaFoldDB" id="A0A4D5S3K1"/>
<dbReference type="VEuPathDB" id="VectorBase:ISCI021553"/>
<evidence type="ECO:0000256" key="1">
    <source>
        <dbReference type="SAM" id="SignalP"/>
    </source>
</evidence>
<keyword evidence="1" id="KW-0732">Signal</keyword>
<accession>A0A4D5S3K1</accession>
<sequence>MTAAYRFLQFALVALMAVVALTFAAEADKPAEEKKEGDVEGRIGFGSGFRNVQGGNQYGFNRGASGFNQGSGGFDAVNRYNNVQGFRNRDGYRTNAGFDQSDFNRYGSGGAGFSGGFNRGAGGVYNQHGQAGGFYG</sequence>
<dbReference type="VEuPathDB" id="VectorBase:ISCP_037110"/>
<dbReference type="OrthoDB" id="6515238at2759"/>
<protein>
    <submittedName>
        <fullName evidence="2">Putative conserved secreted protein</fullName>
    </submittedName>
</protein>
<evidence type="ECO:0000313" key="2">
    <source>
        <dbReference type="EMBL" id="MOY44230.1"/>
    </source>
</evidence>
<name>A0A4D5S3K1_IXOSC</name>
<feature type="signal peptide" evidence="1">
    <location>
        <begin position="1"/>
        <end position="24"/>
    </location>
</feature>
<organism evidence="2">
    <name type="scientific">Ixodes scapularis</name>
    <name type="common">Black-legged tick</name>
    <name type="synonym">Deer tick</name>
    <dbReference type="NCBI Taxonomy" id="6945"/>
    <lineage>
        <taxon>Eukaryota</taxon>
        <taxon>Metazoa</taxon>
        <taxon>Ecdysozoa</taxon>
        <taxon>Arthropoda</taxon>
        <taxon>Chelicerata</taxon>
        <taxon>Arachnida</taxon>
        <taxon>Acari</taxon>
        <taxon>Parasitiformes</taxon>
        <taxon>Ixodida</taxon>
        <taxon>Ixodoidea</taxon>
        <taxon>Ixodidae</taxon>
        <taxon>Ixodinae</taxon>
        <taxon>Ixodes</taxon>
    </lineage>
</organism>
<dbReference type="VEuPathDB" id="VectorBase:ISCW021553"/>